<evidence type="ECO:0000313" key="1">
    <source>
        <dbReference type="EMBL" id="HIU93182.1"/>
    </source>
</evidence>
<reference evidence="1" key="1">
    <citation type="submission" date="2020-10" db="EMBL/GenBank/DDBJ databases">
        <authorList>
            <person name="Gilroy R."/>
        </authorList>
    </citation>
    <scope>NUCLEOTIDE SEQUENCE</scope>
    <source>
        <strain evidence="1">CHK154-7741</strain>
    </source>
</reference>
<sequence>MIHTIQRKQARHLHPLRLMTKATTQCRQCRQHPLYR</sequence>
<name>A0A9D1N137_9CLOT</name>
<gene>
    <name evidence="1" type="ORF">IAD26_08640</name>
</gene>
<dbReference type="AlphaFoldDB" id="A0A9D1N137"/>
<organism evidence="1 2">
    <name type="scientific">Candidatus Limenecus avicola</name>
    <dbReference type="NCBI Taxonomy" id="2840847"/>
    <lineage>
        <taxon>Bacteria</taxon>
        <taxon>Bacillati</taxon>
        <taxon>Bacillota</taxon>
        <taxon>Clostridia</taxon>
        <taxon>Eubacteriales</taxon>
        <taxon>Clostridiaceae</taxon>
        <taxon>Clostridiaceae incertae sedis</taxon>
        <taxon>Candidatus Limenecus</taxon>
    </lineage>
</organism>
<proteinExistence type="predicted"/>
<protein>
    <submittedName>
        <fullName evidence="1">Uncharacterized protein</fullName>
    </submittedName>
</protein>
<dbReference type="EMBL" id="DVOD01000061">
    <property type="protein sequence ID" value="HIU93182.1"/>
    <property type="molecule type" value="Genomic_DNA"/>
</dbReference>
<dbReference type="Proteomes" id="UP000886748">
    <property type="component" value="Unassembled WGS sequence"/>
</dbReference>
<reference evidence="1" key="2">
    <citation type="journal article" date="2021" name="PeerJ">
        <title>Extensive microbial diversity within the chicken gut microbiome revealed by metagenomics and culture.</title>
        <authorList>
            <person name="Gilroy R."/>
            <person name="Ravi A."/>
            <person name="Getino M."/>
            <person name="Pursley I."/>
            <person name="Horton D.L."/>
            <person name="Alikhan N.F."/>
            <person name="Baker D."/>
            <person name="Gharbi K."/>
            <person name="Hall N."/>
            <person name="Watson M."/>
            <person name="Adriaenssens E.M."/>
            <person name="Foster-Nyarko E."/>
            <person name="Jarju S."/>
            <person name="Secka A."/>
            <person name="Antonio M."/>
            <person name="Oren A."/>
            <person name="Chaudhuri R.R."/>
            <person name="La Ragione R."/>
            <person name="Hildebrand F."/>
            <person name="Pallen M.J."/>
        </authorList>
    </citation>
    <scope>NUCLEOTIDE SEQUENCE</scope>
    <source>
        <strain evidence="1">CHK154-7741</strain>
    </source>
</reference>
<evidence type="ECO:0000313" key="2">
    <source>
        <dbReference type="Proteomes" id="UP000886748"/>
    </source>
</evidence>
<accession>A0A9D1N137</accession>
<comment type="caution">
    <text evidence="1">The sequence shown here is derived from an EMBL/GenBank/DDBJ whole genome shotgun (WGS) entry which is preliminary data.</text>
</comment>